<dbReference type="InterPro" id="IPR012337">
    <property type="entry name" value="RNaseH-like_sf"/>
</dbReference>
<organism evidence="6">
    <name type="scientific">Sesamum calycinum</name>
    <dbReference type="NCBI Taxonomy" id="2727403"/>
    <lineage>
        <taxon>Eukaryota</taxon>
        <taxon>Viridiplantae</taxon>
        <taxon>Streptophyta</taxon>
        <taxon>Embryophyta</taxon>
        <taxon>Tracheophyta</taxon>
        <taxon>Spermatophyta</taxon>
        <taxon>Magnoliopsida</taxon>
        <taxon>eudicotyledons</taxon>
        <taxon>Gunneridae</taxon>
        <taxon>Pentapetalae</taxon>
        <taxon>asterids</taxon>
        <taxon>lamiids</taxon>
        <taxon>Lamiales</taxon>
        <taxon>Pedaliaceae</taxon>
        <taxon>Sesamum</taxon>
    </lineage>
</organism>
<dbReference type="Gene3D" id="3.30.420.10">
    <property type="entry name" value="Ribonuclease H-like superfamily/Ribonuclease H"/>
    <property type="match status" value="1"/>
</dbReference>
<dbReference type="GO" id="GO:0015074">
    <property type="term" value="P:DNA integration"/>
    <property type="evidence" value="ECO:0007669"/>
    <property type="project" value="InterPro"/>
</dbReference>
<dbReference type="InterPro" id="IPR027935">
    <property type="entry name" value="Di19_C"/>
</dbReference>
<dbReference type="SUPFAM" id="SSF57756">
    <property type="entry name" value="Retrovirus zinc finger-like domains"/>
    <property type="match status" value="1"/>
</dbReference>
<dbReference type="PROSITE" id="PS50158">
    <property type="entry name" value="ZF_CCHC"/>
    <property type="match status" value="1"/>
</dbReference>
<dbReference type="Pfam" id="PF22936">
    <property type="entry name" value="Pol_BBD"/>
    <property type="match status" value="1"/>
</dbReference>
<accession>A0AAW2R8L7</accession>
<dbReference type="Pfam" id="PF07727">
    <property type="entry name" value="RVT_2"/>
    <property type="match status" value="1"/>
</dbReference>
<dbReference type="SUPFAM" id="SSF56672">
    <property type="entry name" value="DNA/RNA polymerases"/>
    <property type="match status" value="1"/>
</dbReference>
<feature type="compositionally biased region" description="Basic and acidic residues" evidence="3">
    <location>
        <begin position="776"/>
        <end position="785"/>
    </location>
</feature>
<dbReference type="InterPro" id="IPR036397">
    <property type="entry name" value="RNaseH_sf"/>
</dbReference>
<dbReference type="Pfam" id="PF00078">
    <property type="entry name" value="RVT_1"/>
    <property type="match status" value="1"/>
</dbReference>
<dbReference type="CDD" id="cd01650">
    <property type="entry name" value="RT_nLTR_like"/>
    <property type="match status" value="1"/>
</dbReference>
<dbReference type="Pfam" id="PF25597">
    <property type="entry name" value="SH3_retrovirus"/>
    <property type="match status" value="1"/>
</dbReference>
<dbReference type="InterPro" id="IPR025724">
    <property type="entry name" value="GAG-pre-integrase_dom"/>
</dbReference>
<dbReference type="Gene3D" id="4.10.60.10">
    <property type="entry name" value="Zinc finger, CCHC-type"/>
    <property type="match status" value="1"/>
</dbReference>
<feature type="compositionally biased region" description="Gly residues" evidence="3">
    <location>
        <begin position="1971"/>
        <end position="1981"/>
    </location>
</feature>
<dbReference type="CDD" id="cd09272">
    <property type="entry name" value="RNase_HI_RT_Ty1"/>
    <property type="match status" value="1"/>
</dbReference>
<dbReference type="InterPro" id="IPR057670">
    <property type="entry name" value="SH3_retrovirus"/>
</dbReference>
<dbReference type="PANTHER" id="PTHR11439:SF481">
    <property type="entry name" value="REVERSE TRANSCRIPTASE TY1_COPIA-TYPE DOMAIN-CONTAINING PROTEIN"/>
    <property type="match status" value="1"/>
</dbReference>
<dbReference type="SUPFAM" id="SSF53098">
    <property type="entry name" value="Ribonuclease H-like"/>
    <property type="match status" value="1"/>
</dbReference>
<dbReference type="Pfam" id="PF13976">
    <property type="entry name" value="gag_pre-integrs"/>
    <property type="match status" value="1"/>
</dbReference>
<gene>
    <name evidence="6" type="ORF">Scaly_0698900</name>
</gene>
<protein>
    <submittedName>
        <fullName evidence="6">Retrovirus-related Pol polyprotein from transposon TNT 1-94</fullName>
    </submittedName>
</protein>
<keyword evidence="1" id="KW-0645">Protease</keyword>
<dbReference type="SMART" id="SM00343">
    <property type="entry name" value="ZnF_C2HC"/>
    <property type="match status" value="1"/>
</dbReference>
<evidence type="ECO:0000256" key="3">
    <source>
        <dbReference type="SAM" id="MobiDB-lite"/>
    </source>
</evidence>
<dbReference type="EMBL" id="JACGWM010000004">
    <property type="protein sequence ID" value="KAL0375813.1"/>
    <property type="molecule type" value="Genomic_DNA"/>
</dbReference>
<keyword evidence="2" id="KW-0862">Zinc</keyword>
<dbReference type="InterPro" id="IPR001878">
    <property type="entry name" value="Znf_CCHC"/>
</dbReference>
<dbReference type="InterPro" id="IPR054722">
    <property type="entry name" value="PolX-like_BBD"/>
</dbReference>
<evidence type="ECO:0000313" key="6">
    <source>
        <dbReference type="EMBL" id="KAL0375813.1"/>
    </source>
</evidence>
<evidence type="ECO:0000256" key="2">
    <source>
        <dbReference type="PROSITE-ProRule" id="PRU00047"/>
    </source>
</evidence>
<feature type="compositionally biased region" description="Basic and acidic residues" evidence="3">
    <location>
        <begin position="799"/>
        <end position="808"/>
    </location>
</feature>
<dbReference type="InterPro" id="IPR036875">
    <property type="entry name" value="Znf_CCHC_sf"/>
</dbReference>
<keyword evidence="1" id="KW-0064">Aspartyl protease</keyword>
<dbReference type="InterPro" id="IPR001584">
    <property type="entry name" value="Integrase_cat-core"/>
</dbReference>
<dbReference type="InterPro" id="IPR043502">
    <property type="entry name" value="DNA/RNA_pol_sf"/>
</dbReference>
<dbReference type="InterPro" id="IPR013103">
    <property type="entry name" value="RVT_2"/>
</dbReference>
<feature type="compositionally biased region" description="Polar residues" evidence="3">
    <location>
        <begin position="1898"/>
        <end position="1910"/>
    </location>
</feature>
<evidence type="ECO:0000256" key="1">
    <source>
        <dbReference type="ARBA" id="ARBA00022750"/>
    </source>
</evidence>
<dbReference type="GO" id="GO:0004190">
    <property type="term" value="F:aspartic-type endopeptidase activity"/>
    <property type="evidence" value="ECO:0007669"/>
    <property type="project" value="UniProtKB-KW"/>
</dbReference>
<feature type="domain" description="CCHC-type" evidence="4">
    <location>
        <begin position="264"/>
        <end position="279"/>
    </location>
</feature>
<dbReference type="InterPro" id="IPR000477">
    <property type="entry name" value="RT_dom"/>
</dbReference>
<dbReference type="Pfam" id="PF14223">
    <property type="entry name" value="Retrotran_gag_2"/>
    <property type="match status" value="1"/>
</dbReference>
<keyword evidence="2" id="KW-0863">Zinc-finger</keyword>
<comment type="caution">
    <text evidence="6">The sequence shown here is derived from an EMBL/GenBank/DDBJ whole genome shotgun (WGS) entry which is preliminary data.</text>
</comment>
<feature type="region of interest" description="Disordered" evidence="3">
    <location>
        <begin position="772"/>
        <end position="814"/>
    </location>
</feature>
<keyword evidence="1" id="KW-0378">Hydrolase</keyword>
<feature type="domain" description="Integrase catalytic" evidence="5">
    <location>
        <begin position="516"/>
        <end position="693"/>
    </location>
</feature>
<reference evidence="6" key="2">
    <citation type="journal article" date="2024" name="Plant">
        <title>Genomic evolution and insights into agronomic trait innovations of Sesamum species.</title>
        <authorList>
            <person name="Miao H."/>
            <person name="Wang L."/>
            <person name="Qu L."/>
            <person name="Liu H."/>
            <person name="Sun Y."/>
            <person name="Le M."/>
            <person name="Wang Q."/>
            <person name="Wei S."/>
            <person name="Zheng Y."/>
            <person name="Lin W."/>
            <person name="Duan Y."/>
            <person name="Cao H."/>
            <person name="Xiong S."/>
            <person name="Wang X."/>
            <person name="Wei L."/>
            <person name="Li C."/>
            <person name="Ma Q."/>
            <person name="Ju M."/>
            <person name="Zhao R."/>
            <person name="Li G."/>
            <person name="Mu C."/>
            <person name="Tian Q."/>
            <person name="Mei H."/>
            <person name="Zhang T."/>
            <person name="Gao T."/>
            <person name="Zhang H."/>
        </authorList>
    </citation>
    <scope>NUCLEOTIDE SEQUENCE</scope>
    <source>
        <strain evidence="6">KEN8</strain>
    </source>
</reference>
<dbReference type="PANTHER" id="PTHR11439">
    <property type="entry name" value="GAG-POL-RELATED RETROTRANSPOSON"/>
    <property type="match status" value="1"/>
</dbReference>
<evidence type="ECO:0000259" key="5">
    <source>
        <dbReference type="PROSITE" id="PS50994"/>
    </source>
</evidence>
<reference evidence="6" key="1">
    <citation type="submission" date="2020-06" db="EMBL/GenBank/DDBJ databases">
        <authorList>
            <person name="Li T."/>
            <person name="Hu X."/>
            <person name="Zhang T."/>
            <person name="Song X."/>
            <person name="Zhang H."/>
            <person name="Dai N."/>
            <person name="Sheng W."/>
            <person name="Hou X."/>
            <person name="Wei L."/>
        </authorList>
    </citation>
    <scope>NUCLEOTIDE SEQUENCE</scope>
    <source>
        <strain evidence="6">KEN8</strain>
        <tissue evidence="6">Leaf</tissue>
    </source>
</reference>
<sequence length="2306" mass="260278">MFRSVLKTQQIGGGFLGFMVSRIAWYKVLISLSLKKIEPCKHTIVASRMEVVNGGSANTQYGVEKLVGTNYKYWRMCMEAYLQGQDLWELIVGADTEIPADTSENAEPRRKWKIKCGKALFALRTSISREFIDHVRDINSPKQVWDTLERLFSKKNTARLQFLENELAMIKQSEARLRRFLIRGLQKEYNPYVTSVQGWEKQPSVEELESLLSNQEALAKQMAKNFNFEQDAVLFSRGKLNDSERDANEKKVINHYSQSNRFIRCYRCGKPGHIKRNCRTKLSRANVACEDNDGDNESDQLNWEQCFTTEVVEESDSANIGSTSNQAQINYANYKDEWIIDSGCSHHVTGDDSLFSELRQHNGKRVIVTADNSTYPVAKEGAVKIDADETSVKLDDVYHVPGLKKNLISVSQITNSGKYVLFGPNDVKVLDNVKNVAADVILSGERKGSLFVMSVGEAYVKKTSQTDSAATWHARLGHVGYQMLQQISSKRLLDGLPTLKNVHEDVVCQGCQYGKSHHLPFKMSSNRRTTSLELIHTDLMGPTRTPSCSHNHYVMVLVDDYSRYTWTYFLKEKNEALSKFVEFRNKVEKELGQKVKCLRSDNGGEFMSADFFQYCDNNGIQRQMTCPNTPQQNGVAERKLAHLTSTSLSWLHDKNLPRELWAEAIQCACYVINRLPPWPGKEKAPFEVLYGVKPNVNYFRVFGSICYVHVPKNNQTKLDAKAKKCIFVGYDTCRKGWRCMDPTTKKSITSRDVVFDEISSWKTVDELPKVAALPDNSEKQVHQNIEENSESPTPNKNASRKEGDDNSVRRSLREKRQPVHFNDYEVQLNHCSITSCFFVGASSDEPECYEEAKGCLEWEIAMQDEIEALRRNDTWELVPKPENSQPVTCKWVYRLKKKSDGTIDRYKARLVARGFSQSYGLDYEETFSPVAKMVTVRSIFSLAAFKSWKIWQLDVKNAFLYGELDREVLMEQPPGFVSKEFPTHVCLLKKALYGLKQAPRAWYGKVAQYFIFCGFRVADSDSSLFVKTESKGHLLVLLYVDDMLITGENEAEISCLRNDLSVRFEMKNLGEIRCFLGLEVKKTGHGFFISQRRYAKNLLDRFGMGESNGIATPMEPYLKLNKEEGQPLRDERKFRQLVGSLIYLTTTRPEIAFSVSVISQFMQNPRSSHLDVAKRILRYIKGSLDYGLLYKNSNDFKLRGFTDADWAGDTSDRRSTSGYCFNIGSAVVSWCSKKQSTVALSSTEAEYMAATIATQECIWLKRLIGDIYGKVNYTVPIECDNESAIRLASNPVFHGRTKHVEIHHHFVREKVLNQEVELKGIHTNDQVADIFTKALAKPKFESFRTALGVIDMIIKLCPVLHWDLSGGRKCFHFEAAWLQDRACEDIVTRTWTSSGTFFSENVLGDKVAEVSARLAGWGRLFGRQARDKITKLERALTTNHQSVLTEEDLWLRDGDRNSSFFHAKASHRHQTNVTRRLWQADGLWTDSVNNILDYFSRVFTSSRPLLEDIQSGCKHFPVVVDPEMAEDLQRVFTEVEHVVKSDVVFCVLALLNHRIFPVGLNATNAVLIPKCKQPQFLTQYRPISLCNVVYKIASKSIANRLKPWLDRIISPSQSTFVLGRLIIDNVLLAFETNHFLHTHSKGRKHYMNLKLNISKAYDKVEWPFLWTALGKLAFSCSFIELIMLCATFVSHSLVMSGVQFGSITSRWDPLSYLFLFCTKSLSSLFRVAEERGTVLGVAICRGGPSISHLLFVDDTMVFCLARVHTVVHVRWILETYKLVSSQEINLHKSSVVFSHNIPAELQEWLADELGIRLESTHAVYLGLSTLALRSKLALFAALKDHIWRRIQGWHEKHCLKNRGSGGGWPPRLRGRRSPNATRATAVALAVEGDAGRPDQIWATASPSSLATPVAQTLGRGGGWDGVGRGRRSPSPSPMEAKARRRPSLSGRRVDAGSSATPVALVSGDAAPPPWEGGGGGLGWGEGDASPSLSGDARPDQIWATASPSSMGDAGRPDFFWSGAPRGKPMDANSWAARLSSTSNRYQSALQSRSGMKWDGFDAEMLMGFEENDMNHDIREEYPCPFCSEYYDIVGLCCHIDDEHPVDANNGVCPVCGMRVGVDMVAHITLQHGSRKRKSRKSGSQSTLSFLRRELREGNLRSLFGGSSCIVSSSNAAPDPLLSSFILPMVEDYETVPSHSSAELVKKSMTDRISESQLSTLFLVVLPGNFRSKIGLDLIELSSTYASAEALVANCRPLILWVRKYNQQCLNRLWMAEIQQPPMSIKDQEEKAKRCDFVQALLFSTVFDDDL</sequence>
<dbReference type="Pfam" id="PF14571">
    <property type="entry name" value="Di19_C"/>
    <property type="match status" value="2"/>
</dbReference>
<dbReference type="Pfam" id="PF00665">
    <property type="entry name" value="rve"/>
    <property type="match status" value="1"/>
</dbReference>
<dbReference type="Pfam" id="PF00098">
    <property type="entry name" value="zf-CCHC"/>
    <property type="match status" value="1"/>
</dbReference>
<dbReference type="GO" id="GO:0003676">
    <property type="term" value="F:nucleic acid binding"/>
    <property type="evidence" value="ECO:0007669"/>
    <property type="project" value="InterPro"/>
</dbReference>
<name>A0AAW2R8L7_9LAMI</name>
<dbReference type="Pfam" id="PF05605">
    <property type="entry name" value="zf-Di19"/>
    <property type="match status" value="1"/>
</dbReference>
<dbReference type="InterPro" id="IPR008598">
    <property type="entry name" value="Di19_Zn-bd"/>
</dbReference>
<keyword evidence="2" id="KW-0479">Metal-binding</keyword>
<proteinExistence type="predicted"/>
<evidence type="ECO:0000259" key="4">
    <source>
        <dbReference type="PROSITE" id="PS50158"/>
    </source>
</evidence>
<dbReference type="PROSITE" id="PS50994">
    <property type="entry name" value="INTEGRASE"/>
    <property type="match status" value="1"/>
</dbReference>
<dbReference type="GO" id="GO:0008270">
    <property type="term" value="F:zinc ion binding"/>
    <property type="evidence" value="ECO:0007669"/>
    <property type="project" value="UniProtKB-KW"/>
</dbReference>
<feature type="region of interest" description="Disordered" evidence="3">
    <location>
        <begin position="1893"/>
        <end position="1992"/>
    </location>
</feature>